<keyword evidence="3" id="KW-1185">Reference proteome</keyword>
<accession>A0ABM8MAG1</accession>
<reference evidence="2 3" key="1">
    <citation type="submission" date="2020-05" db="EMBL/GenBank/DDBJ databases">
        <authorList>
            <person name="Petersen J."/>
            <person name="Sayavedra L."/>
        </authorList>
    </citation>
    <scope>NUCLEOTIDE SEQUENCE [LARGE SCALE GENOMIC DNA]</scope>
    <source>
        <strain evidence="2">B azoricus SOX ET2 1586I</strain>
    </source>
</reference>
<dbReference type="Proteomes" id="UP000626656">
    <property type="component" value="Unassembled WGS sequence"/>
</dbReference>
<feature type="compositionally biased region" description="Basic residues" evidence="1">
    <location>
        <begin position="1"/>
        <end position="24"/>
    </location>
</feature>
<sequence>MAAYRKSNKKNTRRKKTQFKKGHKCTSTVKEPYTDNSSSASVSVLQRPTSTEFADALSAQSTSKCDVNVLPTKLRPVKIEAVILCVYIIAVVLL</sequence>
<feature type="region of interest" description="Disordered" evidence="1">
    <location>
        <begin position="1"/>
        <end position="41"/>
    </location>
</feature>
<evidence type="ECO:0000313" key="2">
    <source>
        <dbReference type="EMBL" id="CAB5507760.1"/>
    </source>
</evidence>
<feature type="compositionally biased region" description="Polar residues" evidence="1">
    <location>
        <begin position="25"/>
        <end position="41"/>
    </location>
</feature>
<name>A0ABM8MAG1_9GAMM</name>
<comment type="caution">
    <text evidence="2">The sequence shown here is derived from an EMBL/GenBank/DDBJ whole genome shotgun (WGS) entry which is preliminary data.</text>
</comment>
<proteinExistence type="predicted"/>
<dbReference type="EMBL" id="CAHJWF010000461">
    <property type="protein sequence ID" value="CAB5507760.1"/>
    <property type="molecule type" value="Genomic_DNA"/>
</dbReference>
<evidence type="ECO:0000256" key="1">
    <source>
        <dbReference type="SAM" id="MobiDB-lite"/>
    </source>
</evidence>
<organism evidence="2 3">
    <name type="scientific">Bathymodiolus thermophilus thioautotrophic gill symbiont</name>
    <dbReference type="NCBI Taxonomy" id="2360"/>
    <lineage>
        <taxon>Bacteria</taxon>
        <taxon>Pseudomonadati</taxon>
        <taxon>Pseudomonadota</taxon>
        <taxon>Gammaproteobacteria</taxon>
        <taxon>sulfur-oxidizing symbionts</taxon>
    </lineage>
</organism>
<evidence type="ECO:0000313" key="3">
    <source>
        <dbReference type="Proteomes" id="UP000626656"/>
    </source>
</evidence>
<protein>
    <submittedName>
        <fullName evidence="2">Uncharacterized protein</fullName>
    </submittedName>
</protein>
<gene>
    <name evidence="2" type="ORF">AZO1586I_2035</name>
</gene>